<proteinExistence type="predicted"/>
<keyword evidence="2" id="KW-0045">Antibiotic biosynthesis</keyword>
<dbReference type="GO" id="GO:0016491">
    <property type="term" value="F:oxidoreductase activity"/>
    <property type="evidence" value="ECO:0007669"/>
    <property type="project" value="UniProtKB-KW"/>
</dbReference>
<dbReference type="InterPro" id="IPR003819">
    <property type="entry name" value="TauD/TfdA-like"/>
</dbReference>
<gene>
    <name evidence="4" type="ORF">PPROV_001039900</name>
</gene>
<feature type="domain" description="TauD/TfdA-like" evidence="3">
    <location>
        <begin position="105"/>
        <end position="352"/>
    </location>
</feature>
<dbReference type="EMBL" id="BNJQ01000035">
    <property type="protein sequence ID" value="GHP11671.1"/>
    <property type="molecule type" value="Genomic_DNA"/>
</dbReference>
<dbReference type="InterPro" id="IPR042098">
    <property type="entry name" value="TauD-like_sf"/>
</dbReference>
<evidence type="ECO:0000256" key="1">
    <source>
        <dbReference type="ARBA" id="ARBA00023002"/>
    </source>
</evidence>
<evidence type="ECO:0000256" key="2">
    <source>
        <dbReference type="ARBA" id="ARBA00023194"/>
    </source>
</evidence>
<name>A0A830I1P0_9CHLO</name>
<organism evidence="4 5">
    <name type="scientific">Pycnococcus provasolii</name>
    <dbReference type="NCBI Taxonomy" id="41880"/>
    <lineage>
        <taxon>Eukaryota</taxon>
        <taxon>Viridiplantae</taxon>
        <taxon>Chlorophyta</taxon>
        <taxon>Pseudoscourfieldiophyceae</taxon>
        <taxon>Pseudoscourfieldiales</taxon>
        <taxon>Pycnococcaceae</taxon>
        <taxon>Pycnococcus</taxon>
    </lineage>
</organism>
<evidence type="ECO:0000259" key="3">
    <source>
        <dbReference type="Pfam" id="PF02668"/>
    </source>
</evidence>
<comment type="caution">
    <text evidence="4">The sequence shown here is derived from an EMBL/GenBank/DDBJ whole genome shotgun (WGS) entry which is preliminary data.</text>
</comment>
<dbReference type="SUPFAM" id="SSF51197">
    <property type="entry name" value="Clavaminate synthase-like"/>
    <property type="match status" value="1"/>
</dbReference>
<dbReference type="AlphaFoldDB" id="A0A830I1P0"/>
<protein>
    <recommendedName>
        <fullName evidence="3">TauD/TfdA-like domain-containing protein</fullName>
    </recommendedName>
</protein>
<keyword evidence="1" id="KW-0560">Oxidoreductase</keyword>
<dbReference type="InterPro" id="IPR050411">
    <property type="entry name" value="AlphaKG_dependent_hydroxylases"/>
</dbReference>
<dbReference type="PANTHER" id="PTHR10696">
    <property type="entry name" value="GAMMA-BUTYROBETAINE HYDROXYLASE-RELATED"/>
    <property type="match status" value="1"/>
</dbReference>
<sequence>MAQHSMARPCSSSRWIRRCTHTHARSTPVVRCRAAAKQVENTHPWSWRGSEMHAERYLHELTPEDVRALDGAVRHARMADAKLVDIDETSCVSLFPLGDELSMKMTRIREDLVNGTGIALVRNIPVDRYSDADAALAAWGLAMSMGGGISAVPQNSKGHLLGHVRDLGTDPNDPATRIYTTSAAQPWHTDSADIVGLLCLQQAVEGGHSGVVSSTAVFDEVRRRDEDAANALLEFYLWDRKGEVPDGKAPFFGVPVFTEINGRMVSMHDRSFIDAAQRRFTTEDGVPRLTDRQIAALDLADAVADELQVKMTLAPGDLQLIHSHCTWHMRTEYVDGERRTSGRRRRHLLRLWLATTGDDAWSLPDAFVERYGDVDVGKVRGGIRCPGATPYAPLTPHG</sequence>
<dbReference type="Proteomes" id="UP000660262">
    <property type="component" value="Unassembled WGS sequence"/>
</dbReference>
<keyword evidence="5" id="KW-1185">Reference proteome</keyword>
<dbReference type="Gene3D" id="3.60.130.10">
    <property type="entry name" value="Clavaminate synthase-like"/>
    <property type="match status" value="1"/>
</dbReference>
<reference evidence="4" key="1">
    <citation type="submission" date="2020-10" db="EMBL/GenBank/DDBJ databases">
        <title>Unveiling of a novel bifunctional photoreceptor, Dualchrome1, isolated from a cosmopolitan green alga.</title>
        <authorList>
            <person name="Suzuki S."/>
            <person name="Kawachi M."/>
        </authorList>
    </citation>
    <scope>NUCLEOTIDE SEQUENCE</scope>
    <source>
        <strain evidence="4">NIES 2893</strain>
    </source>
</reference>
<dbReference type="OrthoDB" id="272271at2759"/>
<dbReference type="PANTHER" id="PTHR10696:SF56">
    <property type="entry name" value="TAUD_TFDA-LIKE DOMAIN-CONTAINING PROTEIN"/>
    <property type="match status" value="1"/>
</dbReference>
<accession>A0A830I1P0</accession>
<dbReference type="Pfam" id="PF02668">
    <property type="entry name" value="TauD"/>
    <property type="match status" value="1"/>
</dbReference>
<evidence type="ECO:0000313" key="5">
    <source>
        <dbReference type="Proteomes" id="UP000660262"/>
    </source>
</evidence>
<evidence type="ECO:0000313" key="4">
    <source>
        <dbReference type="EMBL" id="GHP11671.1"/>
    </source>
</evidence>
<dbReference type="GO" id="GO:0017000">
    <property type="term" value="P:antibiotic biosynthetic process"/>
    <property type="evidence" value="ECO:0007669"/>
    <property type="project" value="UniProtKB-KW"/>
</dbReference>